<dbReference type="HOGENOM" id="CLU_2872587_0_0_1"/>
<dbReference type="AlphaFoldDB" id="K3X7J9"/>
<proteinExistence type="predicted"/>
<reference evidence="1" key="3">
    <citation type="submission" date="2015-02" db="UniProtKB">
        <authorList>
            <consortium name="EnsemblProtists"/>
        </authorList>
    </citation>
    <scope>IDENTIFICATION</scope>
    <source>
        <strain evidence="1">DAOM BR144</strain>
    </source>
</reference>
<evidence type="ECO:0008006" key="3">
    <source>
        <dbReference type="Google" id="ProtNLM"/>
    </source>
</evidence>
<evidence type="ECO:0000313" key="2">
    <source>
        <dbReference type="Proteomes" id="UP000019132"/>
    </source>
</evidence>
<dbReference type="EnsemblProtists" id="PYU1_T013198">
    <property type="protein sequence ID" value="PYU1_T013198"/>
    <property type="gene ID" value="PYU1_G013171"/>
</dbReference>
<accession>K3X7J9</accession>
<name>K3X7J9_GLOUD</name>
<dbReference type="Proteomes" id="UP000019132">
    <property type="component" value="Unassembled WGS sequence"/>
</dbReference>
<dbReference type="InParanoid" id="K3X7J9"/>
<dbReference type="EMBL" id="GL376577">
    <property type="status" value="NOT_ANNOTATED_CDS"/>
    <property type="molecule type" value="Genomic_DNA"/>
</dbReference>
<reference evidence="2" key="1">
    <citation type="journal article" date="2010" name="Genome Biol.">
        <title>Genome sequence of the necrotrophic plant pathogen Pythium ultimum reveals original pathogenicity mechanisms and effector repertoire.</title>
        <authorList>
            <person name="Levesque C.A."/>
            <person name="Brouwer H."/>
            <person name="Cano L."/>
            <person name="Hamilton J.P."/>
            <person name="Holt C."/>
            <person name="Huitema E."/>
            <person name="Raffaele S."/>
            <person name="Robideau G.P."/>
            <person name="Thines M."/>
            <person name="Win J."/>
            <person name="Zerillo M.M."/>
            <person name="Beakes G.W."/>
            <person name="Boore J.L."/>
            <person name="Busam D."/>
            <person name="Dumas B."/>
            <person name="Ferriera S."/>
            <person name="Fuerstenberg S.I."/>
            <person name="Gachon C.M."/>
            <person name="Gaulin E."/>
            <person name="Govers F."/>
            <person name="Grenville-Briggs L."/>
            <person name="Horner N."/>
            <person name="Hostetler J."/>
            <person name="Jiang R.H."/>
            <person name="Johnson J."/>
            <person name="Krajaejun T."/>
            <person name="Lin H."/>
            <person name="Meijer H.J."/>
            <person name="Moore B."/>
            <person name="Morris P."/>
            <person name="Phuntmart V."/>
            <person name="Puiu D."/>
            <person name="Shetty J."/>
            <person name="Stajich J.E."/>
            <person name="Tripathy S."/>
            <person name="Wawra S."/>
            <person name="van West P."/>
            <person name="Whitty B.R."/>
            <person name="Coutinho P.M."/>
            <person name="Henrissat B."/>
            <person name="Martin F."/>
            <person name="Thomas P.D."/>
            <person name="Tyler B.M."/>
            <person name="De Vries R.P."/>
            <person name="Kamoun S."/>
            <person name="Yandell M."/>
            <person name="Tisserat N."/>
            <person name="Buell C.R."/>
        </authorList>
    </citation>
    <scope>NUCLEOTIDE SEQUENCE</scope>
    <source>
        <strain evidence="2">DAOM:BR144</strain>
    </source>
</reference>
<keyword evidence="2" id="KW-1185">Reference proteome</keyword>
<evidence type="ECO:0000313" key="1">
    <source>
        <dbReference type="EnsemblProtists" id="PYU1_T013198"/>
    </source>
</evidence>
<reference evidence="2" key="2">
    <citation type="submission" date="2010-04" db="EMBL/GenBank/DDBJ databases">
        <authorList>
            <person name="Buell R."/>
            <person name="Hamilton J."/>
            <person name="Hostetler J."/>
        </authorList>
    </citation>
    <scope>NUCLEOTIDE SEQUENCE [LARGE SCALE GENOMIC DNA]</scope>
    <source>
        <strain evidence="2">DAOM:BR144</strain>
    </source>
</reference>
<sequence>MLLTSASHSSDTDAIQLWDDPELLAVRVMPEGIYDLKRLGIGGTFDEIWLVKFRGAQLYASKWL</sequence>
<dbReference type="VEuPathDB" id="FungiDB:PYU1_G013171"/>
<organism evidence="1 2">
    <name type="scientific">Globisporangium ultimum (strain ATCC 200006 / CBS 805.95 / DAOM BR144)</name>
    <name type="common">Pythium ultimum</name>
    <dbReference type="NCBI Taxonomy" id="431595"/>
    <lineage>
        <taxon>Eukaryota</taxon>
        <taxon>Sar</taxon>
        <taxon>Stramenopiles</taxon>
        <taxon>Oomycota</taxon>
        <taxon>Peronosporomycetes</taxon>
        <taxon>Pythiales</taxon>
        <taxon>Pythiaceae</taxon>
        <taxon>Globisporangium</taxon>
    </lineage>
</organism>
<protein>
    <recommendedName>
        <fullName evidence="3">Protein kinase domain-containing protein</fullName>
    </recommendedName>
</protein>